<dbReference type="Proteomes" id="UP000598426">
    <property type="component" value="Unassembled WGS sequence"/>
</dbReference>
<reference evidence="1 2" key="1">
    <citation type="submission" date="2020-09" db="EMBL/GenBank/DDBJ databases">
        <title>Isolation and identification of active actinomycetes.</title>
        <authorList>
            <person name="Li X."/>
        </authorList>
    </citation>
    <scope>NUCLEOTIDE SEQUENCE [LARGE SCALE GENOMIC DNA]</scope>
    <source>
        <strain evidence="1 2">NEAU-LLC</strain>
    </source>
</reference>
<evidence type="ECO:0000313" key="1">
    <source>
        <dbReference type="EMBL" id="MBD3941947.1"/>
    </source>
</evidence>
<evidence type="ECO:0008006" key="3">
    <source>
        <dbReference type="Google" id="ProtNLM"/>
    </source>
</evidence>
<dbReference type="EMBL" id="JACXZS010000005">
    <property type="protein sequence ID" value="MBD3941947.1"/>
    <property type="molecule type" value="Genomic_DNA"/>
</dbReference>
<gene>
    <name evidence="1" type="ORF">IF188_09595</name>
</gene>
<protein>
    <recommendedName>
        <fullName evidence="3">Peptidase S74 domain-containing protein</fullName>
    </recommendedName>
</protein>
<name>A0ABR8NQB0_9MICO</name>
<comment type="caution">
    <text evidence="1">The sequence shown here is derived from an EMBL/GenBank/DDBJ whole genome shotgun (WGS) entry which is preliminary data.</text>
</comment>
<organism evidence="1 2">
    <name type="scientific">Microbacterium helvum</name>
    <dbReference type="NCBI Taxonomy" id="2773713"/>
    <lineage>
        <taxon>Bacteria</taxon>
        <taxon>Bacillati</taxon>
        <taxon>Actinomycetota</taxon>
        <taxon>Actinomycetes</taxon>
        <taxon>Micrococcales</taxon>
        <taxon>Microbacteriaceae</taxon>
        <taxon>Microbacterium</taxon>
    </lineage>
</organism>
<evidence type="ECO:0000313" key="2">
    <source>
        <dbReference type="Proteomes" id="UP000598426"/>
    </source>
</evidence>
<accession>A0ABR8NQB0</accession>
<proteinExistence type="predicted"/>
<dbReference type="RefSeq" id="WP_191171562.1">
    <property type="nucleotide sequence ID" value="NZ_JACXZS010000005.1"/>
</dbReference>
<sequence>MPDTPYTGKEGDTALANGMAVMDGTEDWRDGWRSINKTRDYIVTMFNTLIAKVWPLGISKGGTGATTGAAARTNIGAVEDGIGTGLAFYSPGFGRIAFRAPGVSNGSELQLVGTGGSYLPLSGGTLSGNLYLPAATPASSSYTVCYLNGDGRVSKGASSRRYKDEITPVAPEALGDLFPQLHSFVMKDDPSRTVRTGYIAEDLDASPALRPFVVYERVTEVEDVVEDVYDDELDEDGAIVGQTIIGQRVIGQRVVGSHLARDDAGNPIPDAIDDIALMRAQIAQLNERLWAIENGDDHVV</sequence>
<keyword evidence="2" id="KW-1185">Reference proteome</keyword>